<proteinExistence type="predicted"/>
<comment type="caution">
    <text evidence="2">The sequence shown here is derived from an EMBL/GenBank/DDBJ whole genome shotgun (WGS) entry which is preliminary data.</text>
</comment>
<feature type="domain" description="SMODS-associated and fused to various effectors" evidence="1">
    <location>
        <begin position="192"/>
        <end position="380"/>
    </location>
</feature>
<protein>
    <submittedName>
        <fullName evidence="2">SAVED domain-containing protein</fullName>
    </submittedName>
</protein>
<reference evidence="2" key="1">
    <citation type="submission" date="2019-11" db="EMBL/GenBank/DDBJ databases">
        <title>Spread of Macrolides and rifampicin resistant Rhodococcus equi in clinical isolates in the USA.</title>
        <authorList>
            <person name="Alvarez-Narvaez S."/>
            <person name="Huber L."/>
            <person name="Cohen N.D."/>
            <person name="Slovis N."/>
            <person name="Greiter M."/>
            <person name="Giguere S."/>
            <person name="Hart K."/>
        </authorList>
    </citation>
    <scope>NUCLEOTIDE SEQUENCE</scope>
    <source>
        <strain evidence="2">Lh_5</strain>
    </source>
</reference>
<dbReference type="InterPro" id="IPR040836">
    <property type="entry name" value="SAVED"/>
</dbReference>
<dbReference type="EMBL" id="WUYC01000004">
    <property type="protein sequence ID" value="MBM4715338.1"/>
    <property type="molecule type" value="Genomic_DNA"/>
</dbReference>
<evidence type="ECO:0000313" key="3">
    <source>
        <dbReference type="Proteomes" id="UP000706122"/>
    </source>
</evidence>
<accession>A0AAE2W7F4</accession>
<organism evidence="2 3">
    <name type="scientific">Rhodococcus hoagii</name>
    <name type="common">Corynebacterium equii</name>
    <dbReference type="NCBI Taxonomy" id="43767"/>
    <lineage>
        <taxon>Bacteria</taxon>
        <taxon>Bacillati</taxon>
        <taxon>Actinomycetota</taxon>
        <taxon>Actinomycetes</taxon>
        <taxon>Mycobacteriales</taxon>
        <taxon>Nocardiaceae</taxon>
        <taxon>Prescottella</taxon>
    </lineage>
</organism>
<gene>
    <name evidence="2" type="ORF">GS551_14175</name>
</gene>
<dbReference type="AlphaFoldDB" id="A0AAE2W7F4"/>
<dbReference type="NCBIfam" id="NF033611">
    <property type="entry name" value="SAVED"/>
    <property type="match status" value="1"/>
</dbReference>
<dbReference type="Proteomes" id="UP000706122">
    <property type="component" value="Unassembled WGS sequence"/>
</dbReference>
<sequence length="380" mass="41661">MGLGDLDRRILWVRAGGRCTLCRKYLLEGDLSSIEVPMGEGAHIVGQKDSTKSARGMNPMPVDQRDNVDNILLACSSCHTEIDKKKIEGLLDVTLLREVKRSHEADIKMQTGLLRSRRTAVIRMAGDIRGGVMELPRATAAEAVIRSAARFPFFLESYDRQGVEIDLRGIDGENPLETSYYPAATRRIDSALTNRVIPGVAQGDIEHLSIFAIARLPLLVYLGAMIDDGVPADIYQRHRATDSWKWPVTESSTEFTVTPPVSDDGGTDAVLITNLSGTTPVTDLPESLRSAPCWTIQPNTGPAEDVFQSTDVLTRFTETVRSFFTGLEASHKHVATVHLFGALPLAGALAFGRVLKSNGIRPTVVTYDREADSYQRALEI</sequence>
<dbReference type="Pfam" id="PF18145">
    <property type="entry name" value="SAVED"/>
    <property type="match status" value="1"/>
</dbReference>
<evidence type="ECO:0000313" key="2">
    <source>
        <dbReference type="EMBL" id="MBM4715338.1"/>
    </source>
</evidence>
<evidence type="ECO:0000259" key="1">
    <source>
        <dbReference type="Pfam" id="PF18145"/>
    </source>
</evidence>
<name>A0AAE2W7F4_RHOHA</name>